<dbReference type="NCBIfam" id="TIGR02098">
    <property type="entry name" value="MJ0042_CXXC"/>
    <property type="match status" value="1"/>
</dbReference>
<name>A0A9X1YDN1_9PROT</name>
<feature type="transmembrane region" description="Helical" evidence="2">
    <location>
        <begin position="126"/>
        <end position="148"/>
    </location>
</feature>
<keyword evidence="2" id="KW-1133">Transmembrane helix</keyword>
<evidence type="ECO:0000313" key="4">
    <source>
        <dbReference type="EMBL" id="MCK8787163.1"/>
    </source>
</evidence>
<feature type="region of interest" description="Disordered" evidence="1">
    <location>
        <begin position="41"/>
        <end position="120"/>
    </location>
</feature>
<dbReference type="AlphaFoldDB" id="A0A9X1YDN1"/>
<organism evidence="4 5">
    <name type="scientific">Roseomonas acroporae</name>
    <dbReference type="NCBI Taxonomy" id="2937791"/>
    <lineage>
        <taxon>Bacteria</taxon>
        <taxon>Pseudomonadati</taxon>
        <taxon>Pseudomonadota</taxon>
        <taxon>Alphaproteobacteria</taxon>
        <taxon>Acetobacterales</taxon>
        <taxon>Roseomonadaceae</taxon>
        <taxon>Roseomonas</taxon>
    </lineage>
</organism>
<keyword evidence="2" id="KW-0472">Membrane</keyword>
<keyword evidence="5" id="KW-1185">Reference proteome</keyword>
<feature type="compositionally biased region" description="Basic and acidic residues" evidence="1">
    <location>
        <begin position="105"/>
        <end position="120"/>
    </location>
</feature>
<feature type="compositionally biased region" description="Low complexity" evidence="1">
    <location>
        <begin position="41"/>
        <end position="68"/>
    </location>
</feature>
<comment type="caution">
    <text evidence="4">The sequence shown here is derived from an EMBL/GenBank/DDBJ whole genome shotgun (WGS) entry which is preliminary data.</text>
</comment>
<evidence type="ECO:0000256" key="2">
    <source>
        <dbReference type="SAM" id="Phobius"/>
    </source>
</evidence>
<evidence type="ECO:0000259" key="3">
    <source>
        <dbReference type="Pfam" id="PF13717"/>
    </source>
</evidence>
<accession>A0A9X1YDN1</accession>
<gene>
    <name evidence="4" type="ORF">M0638_22570</name>
</gene>
<evidence type="ECO:0000256" key="1">
    <source>
        <dbReference type="SAM" id="MobiDB-lite"/>
    </source>
</evidence>
<dbReference type="RefSeq" id="WP_248669215.1">
    <property type="nucleotide sequence ID" value="NZ_JALPRX010000108.1"/>
</dbReference>
<feature type="compositionally biased region" description="Pro residues" evidence="1">
    <location>
        <begin position="86"/>
        <end position="99"/>
    </location>
</feature>
<reference evidence="4" key="1">
    <citation type="submission" date="2022-04" db="EMBL/GenBank/DDBJ databases">
        <title>Roseomonas acroporae sp. nov., isolated from coral Acropora digitifera.</title>
        <authorList>
            <person name="Sun H."/>
        </authorList>
    </citation>
    <scope>NUCLEOTIDE SEQUENCE</scope>
    <source>
        <strain evidence="4">NAR14</strain>
    </source>
</reference>
<proteinExistence type="predicted"/>
<sequence length="169" mass="17505">MRITCPGCDAVYDVPEALAGSGRKLRCARCGRSWSPAAAPAMADGQATTPAMAARQAAAPEHAALEQASRGSGQTATPAGASLPRPMVPEPPLGLPPLPAASRPESARWEELPLPMPEERPPTGTGVWLALGMSVVLLVAAAASLLVWRDELATQWPPIGRLYAALGLD</sequence>
<dbReference type="Pfam" id="PF13717">
    <property type="entry name" value="Zn_ribbon_4"/>
    <property type="match status" value="1"/>
</dbReference>
<dbReference type="InterPro" id="IPR011723">
    <property type="entry name" value="Znf/thioredoxin_put"/>
</dbReference>
<keyword evidence="2" id="KW-0812">Transmembrane</keyword>
<dbReference type="Proteomes" id="UP001139516">
    <property type="component" value="Unassembled WGS sequence"/>
</dbReference>
<evidence type="ECO:0000313" key="5">
    <source>
        <dbReference type="Proteomes" id="UP001139516"/>
    </source>
</evidence>
<protein>
    <submittedName>
        <fullName evidence="4">Zinc-ribbon domain-containing protein</fullName>
    </submittedName>
</protein>
<dbReference type="EMBL" id="JALPRX010000108">
    <property type="protein sequence ID" value="MCK8787163.1"/>
    <property type="molecule type" value="Genomic_DNA"/>
</dbReference>
<feature type="domain" description="Zinc finger/thioredoxin putative" evidence="3">
    <location>
        <begin position="1"/>
        <end position="34"/>
    </location>
</feature>